<dbReference type="InterPro" id="IPR011701">
    <property type="entry name" value="MFS"/>
</dbReference>
<feature type="transmembrane region" description="Helical" evidence="7">
    <location>
        <begin position="79"/>
        <end position="100"/>
    </location>
</feature>
<dbReference type="eggNOG" id="COG2814">
    <property type="taxonomic scope" value="Bacteria"/>
</dbReference>
<evidence type="ECO:0000256" key="1">
    <source>
        <dbReference type="ARBA" id="ARBA00004651"/>
    </source>
</evidence>
<evidence type="ECO:0000256" key="2">
    <source>
        <dbReference type="ARBA" id="ARBA00022448"/>
    </source>
</evidence>
<dbReference type="PROSITE" id="PS50850">
    <property type="entry name" value="MFS"/>
    <property type="match status" value="1"/>
</dbReference>
<dbReference type="SUPFAM" id="SSF103473">
    <property type="entry name" value="MFS general substrate transporter"/>
    <property type="match status" value="1"/>
</dbReference>
<dbReference type="Gene3D" id="1.20.1250.20">
    <property type="entry name" value="MFS general substrate transporter like domains"/>
    <property type="match status" value="1"/>
</dbReference>
<gene>
    <name evidence="9" type="ordered locus">LFE_1236</name>
</gene>
<keyword evidence="4 7" id="KW-0812">Transmembrane</keyword>
<feature type="transmembrane region" description="Helical" evidence="7">
    <location>
        <begin position="287"/>
        <end position="305"/>
    </location>
</feature>
<dbReference type="OrthoDB" id="322544at2"/>
<evidence type="ECO:0000313" key="10">
    <source>
        <dbReference type="Proteomes" id="UP000007382"/>
    </source>
</evidence>
<sequence>MLRFLKNQLAIRPGFSIVPGVILSGVGGGMAFPVLPLAALNAGVSLSFIGLIMAANRLVRMVFAPIVGSLVDRFGGRAVFLSGILVNMVVMALFAMGSLTGKEGAFFFSGRLLHGVGSACVFVSAQTLALFAGGKESRGRSTSIVRAAQSSGTPLGFILGGVLVTFLGEVTTFLLAMFALLAAFLVAFLTLPNLGKTAPERHKELSPEKLHWNWRFIPLFLMVFVFTFSLQGVLLSTLVLWVHHRHLSIGHLQSQGTAGILLAIEAFCSAGFSLFSGRIADRWGKPALLATIGFSLVFSGLFLFAKELNGILLYGALILLGMGAGLVWINLLLFLDTFIPHEMRGRGMGAIQFVGDSGSAIGAFIGPVLMLKGVGAPYSMAALLTTGAVACGLILLMAEKKIPQRP</sequence>
<feature type="transmembrane region" description="Helical" evidence="7">
    <location>
        <begin position="254"/>
        <end position="275"/>
    </location>
</feature>
<feature type="transmembrane region" description="Helical" evidence="7">
    <location>
        <begin position="347"/>
        <end position="370"/>
    </location>
</feature>
<keyword evidence="10" id="KW-1185">Reference proteome</keyword>
<comment type="subcellular location">
    <subcellularLocation>
        <location evidence="1">Cell membrane</location>
        <topology evidence="1">Multi-pass membrane protein</topology>
    </subcellularLocation>
</comment>
<feature type="transmembrane region" description="Helical" evidence="7">
    <location>
        <begin position="112"/>
        <end position="132"/>
    </location>
</feature>
<dbReference type="STRING" id="1162668.LFE_1236"/>
<keyword evidence="3" id="KW-1003">Cell membrane</keyword>
<keyword evidence="6 7" id="KW-0472">Membrane</keyword>
<feature type="transmembrane region" description="Helical" evidence="7">
    <location>
        <begin position="38"/>
        <end position="59"/>
    </location>
</feature>
<feature type="transmembrane region" description="Helical" evidence="7">
    <location>
        <begin position="173"/>
        <end position="195"/>
    </location>
</feature>
<evidence type="ECO:0000259" key="8">
    <source>
        <dbReference type="PROSITE" id="PS50850"/>
    </source>
</evidence>
<feature type="transmembrane region" description="Helical" evidence="7">
    <location>
        <begin position="311"/>
        <end position="335"/>
    </location>
</feature>
<keyword evidence="2" id="KW-0813">Transport</keyword>
<organism evidence="9 10">
    <name type="scientific">Leptospirillum ferrooxidans (strain C2-3)</name>
    <dbReference type="NCBI Taxonomy" id="1162668"/>
    <lineage>
        <taxon>Bacteria</taxon>
        <taxon>Pseudomonadati</taxon>
        <taxon>Nitrospirota</taxon>
        <taxon>Nitrospiria</taxon>
        <taxon>Nitrospirales</taxon>
        <taxon>Nitrospiraceae</taxon>
        <taxon>Leptospirillum</taxon>
    </lineage>
</organism>
<evidence type="ECO:0000313" key="9">
    <source>
        <dbReference type="EMBL" id="BAM06921.1"/>
    </source>
</evidence>
<keyword evidence="5 7" id="KW-1133">Transmembrane helix</keyword>
<dbReference type="GO" id="GO:0005886">
    <property type="term" value="C:plasma membrane"/>
    <property type="evidence" value="ECO:0007669"/>
    <property type="project" value="UniProtKB-SubCell"/>
</dbReference>
<evidence type="ECO:0000256" key="5">
    <source>
        <dbReference type="ARBA" id="ARBA00022989"/>
    </source>
</evidence>
<accession>I0INS2</accession>
<dbReference type="PANTHER" id="PTHR23517">
    <property type="entry name" value="RESISTANCE PROTEIN MDTM, PUTATIVE-RELATED-RELATED"/>
    <property type="match status" value="1"/>
</dbReference>
<dbReference type="InterPro" id="IPR036259">
    <property type="entry name" value="MFS_trans_sf"/>
</dbReference>
<feature type="domain" description="Major facilitator superfamily (MFS) profile" evidence="8">
    <location>
        <begin position="13"/>
        <end position="402"/>
    </location>
</feature>
<dbReference type="GO" id="GO:0022857">
    <property type="term" value="F:transmembrane transporter activity"/>
    <property type="evidence" value="ECO:0007669"/>
    <property type="project" value="InterPro"/>
</dbReference>
<feature type="transmembrane region" description="Helical" evidence="7">
    <location>
        <begin position="12"/>
        <end position="32"/>
    </location>
</feature>
<feature type="transmembrane region" description="Helical" evidence="7">
    <location>
        <begin position="216"/>
        <end position="242"/>
    </location>
</feature>
<evidence type="ECO:0000256" key="3">
    <source>
        <dbReference type="ARBA" id="ARBA00022475"/>
    </source>
</evidence>
<dbReference type="PATRIC" id="fig|1162668.3.peg.1438"/>
<name>I0INS2_LEPFC</name>
<reference evidence="9 10" key="1">
    <citation type="journal article" date="2012" name="J. Bacteriol.">
        <title>Complete Genome Sequence of Leptospirillum ferrooxidans Strain C2-3, Isolated from a Fresh Volcanic Ash Deposit on the Island of Miyake, Japan.</title>
        <authorList>
            <person name="Fujimura R."/>
            <person name="Sato Y."/>
            <person name="Nishizawa T."/>
            <person name="Oshima K."/>
            <person name="Kim S.-W."/>
            <person name="Hattori M."/>
            <person name="Kamijo T."/>
            <person name="Ohta H."/>
        </authorList>
    </citation>
    <scope>NUCLEOTIDE SEQUENCE [LARGE SCALE GENOMIC DNA]</scope>
    <source>
        <strain evidence="9 10">C2-3</strain>
    </source>
</reference>
<dbReference type="Pfam" id="PF07690">
    <property type="entry name" value="MFS_1"/>
    <property type="match status" value="1"/>
</dbReference>
<dbReference type="Proteomes" id="UP000007382">
    <property type="component" value="Chromosome"/>
</dbReference>
<evidence type="ECO:0000256" key="7">
    <source>
        <dbReference type="SAM" id="Phobius"/>
    </source>
</evidence>
<dbReference type="PANTHER" id="PTHR23517:SF13">
    <property type="entry name" value="MAJOR FACILITATOR SUPERFAMILY MFS_1"/>
    <property type="match status" value="1"/>
</dbReference>
<dbReference type="KEGG" id="lfc:LFE_1236"/>
<dbReference type="InterPro" id="IPR020846">
    <property type="entry name" value="MFS_dom"/>
</dbReference>
<reference evidence="10" key="2">
    <citation type="submission" date="2012-03" db="EMBL/GenBank/DDBJ databases">
        <title>The complete genome sequence of the pioneer microbe on fresh volcanic deposit, Leptospirillum ferrooxidans strain C2-3.</title>
        <authorList>
            <person name="Fujimura R."/>
            <person name="Sato Y."/>
            <person name="Nishizawa T."/>
            <person name="Nanba K."/>
            <person name="Oshima K."/>
            <person name="Hattori M."/>
            <person name="Kamijo T."/>
            <person name="Ohta H."/>
        </authorList>
    </citation>
    <scope>NUCLEOTIDE SEQUENCE [LARGE SCALE GENOMIC DNA]</scope>
    <source>
        <strain evidence="10">C2-3</strain>
    </source>
</reference>
<dbReference type="InterPro" id="IPR050171">
    <property type="entry name" value="MFS_Transporters"/>
</dbReference>
<feature type="transmembrane region" description="Helical" evidence="7">
    <location>
        <begin position="376"/>
        <end position="398"/>
    </location>
</feature>
<feature type="transmembrane region" description="Helical" evidence="7">
    <location>
        <begin position="144"/>
        <end position="167"/>
    </location>
</feature>
<dbReference type="AlphaFoldDB" id="I0INS2"/>
<dbReference type="EMBL" id="AP012342">
    <property type="protein sequence ID" value="BAM06921.1"/>
    <property type="molecule type" value="Genomic_DNA"/>
</dbReference>
<proteinExistence type="predicted"/>
<protein>
    <submittedName>
        <fullName evidence="9">Putative major facilitator superfamily MFS_1</fullName>
    </submittedName>
</protein>
<dbReference type="RefSeq" id="WP_014449410.1">
    <property type="nucleotide sequence ID" value="NC_017094.1"/>
</dbReference>
<evidence type="ECO:0000256" key="4">
    <source>
        <dbReference type="ARBA" id="ARBA00022692"/>
    </source>
</evidence>
<dbReference type="HOGENOM" id="CLU_001265_10_14_0"/>
<evidence type="ECO:0000256" key="6">
    <source>
        <dbReference type="ARBA" id="ARBA00023136"/>
    </source>
</evidence>